<proteinExistence type="predicted"/>
<protein>
    <submittedName>
        <fullName evidence="1">DNA alkylation repair protein</fullName>
    </submittedName>
</protein>
<dbReference type="Proteomes" id="UP000183245">
    <property type="component" value="Unassembled WGS sequence"/>
</dbReference>
<gene>
    <name evidence="1" type="ORF">AUK40_01395</name>
</gene>
<reference evidence="1 2" key="1">
    <citation type="journal article" date="2016" name="Environ. Microbiol.">
        <title>Genomic resolution of a cold subsurface aquifer community provides metabolic insights for novel microbes adapted to high CO concentrations.</title>
        <authorList>
            <person name="Probst A.J."/>
            <person name="Castelle C.J."/>
            <person name="Singh A."/>
            <person name="Brown C.T."/>
            <person name="Anantharaman K."/>
            <person name="Sharon I."/>
            <person name="Hug L.A."/>
            <person name="Burstein D."/>
            <person name="Emerson J.B."/>
            <person name="Thomas B.C."/>
            <person name="Banfield J.F."/>
        </authorList>
    </citation>
    <scope>NUCLEOTIDE SEQUENCE [LARGE SCALE GENOMIC DNA]</scope>
    <source>
        <strain evidence="1">CG2_30_54_11</strain>
    </source>
</reference>
<organism evidence="1 2">
    <name type="scientific">Candidatus Wirthbacteria bacterium CG2_30_54_11</name>
    <dbReference type="NCBI Taxonomy" id="1817892"/>
    <lineage>
        <taxon>Bacteria</taxon>
        <taxon>Candidatus Wirthbacteria</taxon>
    </lineage>
</organism>
<evidence type="ECO:0000313" key="1">
    <source>
        <dbReference type="EMBL" id="OIP98555.1"/>
    </source>
</evidence>
<dbReference type="EMBL" id="MNZT01000024">
    <property type="protein sequence ID" value="OIP98555.1"/>
    <property type="molecule type" value="Genomic_DNA"/>
</dbReference>
<dbReference type="Gene3D" id="1.25.10.90">
    <property type="match status" value="1"/>
</dbReference>
<dbReference type="SUPFAM" id="SSF48371">
    <property type="entry name" value="ARM repeat"/>
    <property type="match status" value="1"/>
</dbReference>
<dbReference type="InterPro" id="IPR016024">
    <property type="entry name" value="ARM-type_fold"/>
</dbReference>
<accession>A0A1J5IPB7</accession>
<sequence>MTAKSITDTLDSLADTRQAANLARFFKTGPGQYGAGDHFLGLKMPVIRMVAKQYRELNFAELADLLASGIHEYRMTALIILTMQYARASEQRKRKIYEFYLDHRKGINNWDLVDVTTPRIVGDFLLHHPGKRSLLYRYAQEGTLWERRIAIIATSAILNAGQFQDTFAISDILLHDPHDLIHKAVGWMLREVGKRDQAAEEQFLASRYQKMPRTMLRYAIEKFEENKRQNYLKHNK</sequence>
<dbReference type="Pfam" id="PF08713">
    <property type="entry name" value="DNA_alkylation"/>
    <property type="match status" value="1"/>
</dbReference>
<dbReference type="STRING" id="1817892.AUK40_01395"/>
<dbReference type="PANTHER" id="PTHR34070:SF1">
    <property type="entry name" value="DNA ALKYLATION REPAIR PROTEIN"/>
    <property type="match status" value="1"/>
</dbReference>
<comment type="caution">
    <text evidence="1">The sequence shown here is derived from an EMBL/GenBank/DDBJ whole genome shotgun (WGS) entry which is preliminary data.</text>
</comment>
<dbReference type="PANTHER" id="PTHR34070">
    <property type="entry name" value="ARMADILLO-TYPE FOLD"/>
    <property type="match status" value="1"/>
</dbReference>
<evidence type="ECO:0000313" key="2">
    <source>
        <dbReference type="Proteomes" id="UP000183245"/>
    </source>
</evidence>
<dbReference type="AlphaFoldDB" id="A0A1J5IPB7"/>
<name>A0A1J5IPB7_9BACT</name>
<dbReference type="CDD" id="cd06561">
    <property type="entry name" value="AlkD_like"/>
    <property type="match status" value="1"/>
</dbReference>
<dbReference type="InterPro" id="IPR014825">
    <property type="entry name" value="DNA_alkylation"/>
</dbReference>